<keyword evidence="3" id="KW-1185">Reference proteome</keyword>
<accession>V4BRC9</accession>
<dbReference type="KEGG" id="lgi:LOTGIDRAFT_153853"/>
<evidence type="ECO:0000256" key="1">
    <source>
        <dbReference type="SAM" id="MobiDB-lite"/>
    </source>
</evidence>
<feature type="region of interest" description="Disordered" evidence="1">
    <location>
        <begin position="1"/>
        <end position="121"/>
    </location>
</feature>
<proteinExistence type="predicted"/>
<dbReference type="GeneID" id="20236127"/>
<evidence type="ECO:0000313" key="2">
    <source>
        <dbReference type="EMBL" id="ESO91414.1"/>
    </source>
</evidence>
<feature type="compositionally biased region" description="Polar residues" evidence="1">
    <location>
        <begin position="1"/>
        <end position="10"/>
    </location>
</feature>
<dbReference type="RefSeq" id="XP_009058104.1">
    <property type="nucleotide sequence ID" value="XM_009059856.1"/>
</dbReference>
<evidence type="ECO:0000313" key="3">
    <source>
        <dbReference type="Proteomes" id="UP000030746"/>
    </source>
</evidence>
<dbReference type="CTD" id="20236127"/>
<name>V4BRC9_LOTGI</name>
<organism evidence="2 3">
    <name type="scientific">Lottia gigantea</name>
    <name type="common">Giant owl limpet</name>
    <dbReference type="NCBI Taxonomy" id="225164"/>
    <lineage>
        <taxon>Eukaryota</taxon>
        <taxon>Metazoa</taxon>
        <taxon>Spiralia</taxon>
        <taxon>Lophotrochozoa</taxon>
        <taxon>Mollusca</taxon>
        <taxon>Gastropoda</taxon>
        <taxon>Patellogastropoda</taxon>
        <taxon>Lottioidea</taxon>
        <taxon>Lottiidae</taxon>
        <taxon>Lottia</taxon>
    </lineage>
</organism>
<gene>
    <name evidence="2" type="ORF">LOTGIDRAFT_153853</name>
</gene>
<protein>
    <submittedName>
        <fullName evidence="2">Uncharacterized protein</fullName>
    </submittedName>
</protein>
<dbReference type="HOGENOM" id="CLU_148255_0_0_1"/>
<reference evidence="2 3" key="1">
    <citation type="journal article" date="2013" name="Nature">
        <title>Insights into bilaterian evolution from three spiralian genomes.</title>
        <authorList>
            <person name="Simakov O."/>
            <person name="Marletaz F."/>
            <person name="Cho S.J."/>
            <person name="Edsinger-Gonzales E."/>
            <person name="Havlak P."/>
            <person name="Hellsten U."/>
            <person name="Kuo D.H."/>
            <person name="Larsson T."/>
            <person name="Lv J."/>
            <person name="Arendt D."/>
            <person name="Savage R."/>
            <person name="Osoegawa K."/>
            <person name="de Jong P."/>
            <person name="Grimwood J."/>
            <person name="Chapman J.A."/>
            <person name="Shapiro H."/>
            <person name="Aerts A."/>
            <person name="Otillar R.P."/>
            <person name="Terry A.Y."/>
            <person name="Boore J.L."/>
            <person name="Grigoriev I.V."/>
            <person name="Lindberg D.R."/>
            <person name="Seaver E.C."/>
            <person name="Weisblat D.A."/>
            <person name="Putnam N.H."/>
            <person name="Rokhsar D.S."/>
        </authorList>
    </citation>
    <scope>NUCLEOTIDE SEQUENCE [LARGE SCALE GENOMIC DNA]</scope>
</reference>
<dbReference type="Proteomes" id="UP000030746">
    <property type="component" value="Unassembled WGS sequence"/>
</dbReference>
<dbReference type="EMBL" id="KB202283">
    <property type="protein sequence ID" value="ESO91414.1"/>
    <property type="molecule type" value="Genomic_DNA"/>
</dbReference>
<sequence>MDIASSSPPTNMLPERITATPKRKRTPVTKYVITRILPTRNKGPNTSTVPLISSPNRFSLPPSSPPNTSPRSNPETPQSKTNTTSHRRLSLNSPPPCKPRRHENQKDKTKWSLPNIVNQLS</sequence>
<dbReference type="AlphaFoldDB" id="V4BRC9"/>
<feature type="compositionally biased region" description="Polar residues" evidence="1">
    <location>
        <begin position="42"/>
        <end position="57"/>
    </location>
</feature>